<evidence type="ECO:0000256" key="2">
    <source>
        <dbReference type="ARBA" id="ARBA00012438"/>
    </source>
</evidence>
<evidence type="ECO:0000256" key="4">
    <source>
        <dbReference type="ARBA" id="ARBA00022777"/>
    </source>
</evidence>
<dbReference type="EMBL" id="UPPP01000060">
    <property type="protein sequence ID" value="VBB05905.1"/>
    <property type="molecule type" value="Genomic_DNA"/>
</dbReference>
<dbReference type="EC" id="2.7.13.3" evidence="2"/>
<dbReference type="PROSITE" id="PS50109">
    <property type="entry name" value="HIS_KIN"/>
    <property type="match status" value="1"/>
</dbReference>
<proteinExistence type="predicted"/>
<dbReference type="CDD" id="cd17574">
    <property type="entry name" value="REC_OmpR"/>
    <property type="match status" value="1"/>
</dbReference>
<dbReference type="SMART" id="SM00448">
    <property type="entry name" value="REC"/>
    <property type="match status" value="1"/>
</dbReference>
<evidence type="ECO:0000256" key="6">
    <source>
        <dbReference type="PROSITE-ProRule" id="PRU00169"/>
    </source>
</evidence>
<dbReference type="Gene3D" id="3.30.565.10">
    <property type="entry name" value="Histidine kinase-like ATPase, C-terminal domain"/>
    <property type="match status" value="1"/>
</dbReference>
<dbReference type="InterPro" id="IPR004358">
    <property type="entry name" value="Sig_transdc_His_kin-like_C"/>
</dbReference>
<dbReference type="SUPFAM" id="SSF52172">
    <property type="entry name" value="CheY-like"/>
    <property type="match status" value="1"/>
</dbReference>
<dbReference type="InterPro" id="IPR001789">
    <property type="entry name" value="Sig_transdc_resp-reg_receiver"/>
</dbReference>
<dbReference type="PANTHER" id="PTHR43547">
    <property type="entry name" value="TWO-COMPONENT HISTIDINE KINASE"/>
    <property type="match status" value="1"/>
</dbReference>
<dbReference type="RefSeq" id="WP_207857051.1">
    <property type="nucleotide sequence ID" value="NZ_UPPP01000060.1"/>
</dbReference>
<gene>
    <name evidence="9" type="ORF">LUCI_1116</name>
</gene>
<evidence type="ECO:0000259" key="8">
    <source>
        <dbReference type="PROSITE" id="PS50110"/>
    </source>
</evidence>
<accession>A0A498R436</accession>
<dbReference type="SMART" id="SM00388">
    <property type="entry name" value="HisKA"/>
    <property type="match status" value="1"/>
</dbReference>
<dbReference type="CDD" id="cd00082">
    <property type="entry name" value="HisKA"/>
    <property type="match status" value="1"/>
</dbReference>
<dbReference type="Pfam" id="PF00072">
    <property type="entry name" value="Response_reg"/>
    <property type="match status" value="1"/>
</dbReference>
<dbReference type="Pfam" id="PF02518">
    <property type="entry name" value="HATPase_c"/>
    <property type="match status" value="1"/>
</dbReference>
<name>A0A498R436_9FIRM</name>
<dbReference type="InterPro" id="IPR003661">
    <property type="entry name" value="HisK_dim/P_dom"/>
</dbReference>
<evidence type="ECO:0000259" key="7">
    <source>
        <dbReference type="PROSITE" id="PS50109"/>
    </source>
</evidence>
<keyword evidence="10" id="KW-1185">Reference proteome</keyword>
<dbReference type="PROSITE" id="PS50110">
    <property type="entry name" value="RESPONSE_REGULATORY"/>
    <property type="match status" value="1"/>
</dbReference>
<dbReference type="InterPro" id="IPR003594">
    <property type="entry name" value="HATPase_dom"/>
</dbReference>
<keyword evidence="3 6" id="KW-0597">Phosphoprotein</keyword>
<evidence type="ECO:0000313" key="9">
    <source>
        <dbReference type="EMBL" id="VBB05905.1"/>
    </source>
</evidence>
<dbReference type="SUPFAM" id="SSF55874">
    <property type="entry name" value="ATPase domain of HSP90 chaperone/DNA topoisomerase II/histidine kinase"/>
    <property type="match status" value="1"/>
</dbReference>
<feature type="domain" description="Histidine kinase" evidence="7">
    <location>
        <begin position="158"/>
        <end position="363"/>
    </location>
</feature>
<protein>
    <recommendedName>
        <fullName evidence="2">histidine kinase</fullName>
        <ecNumber evidence="2">2.7.13.3</ecNumber>
    </recommendedName>
</protein>
<dbReference type="InterPro" id="IPR005467">
    <property type="entry name" value="His_kinase_dom"/>
</dbReference>
<keyword evidence="5" id="KW-0902">Two-component regulatory system</keyword>
<dbReference type="SMART" id="SM00387">
    <property type="entry name" value="HATPase_c"/>
    <property type="match status" value="1"/>
</dbReference>
<evidence type="ECO:0000256" key="3">
    <source>
        <dbReference type="ARBA" id="ARBA00022553"/>
    </source>
</evidence>
<keyword evidence="4" id="KW-0808">Transferase</keyword>
<dbReference type="Proteomes" id="UP000277811">
    <property type="component" value="Unassembled WGS sequence"/>
</dbReference>
<evidence type="ECO:0000313" key="10">
    <source>
        <dbReference type="Proteomes" id="UP000277811"/>
    </source>
</evidence>
<dbReference type="GO" id="GO:0000155">
    <property type="term" value="F:phosphorelay sensor kinase activity"/>
    <property type="evidence" value="ECO:0007669"/>
    <property type="project" value="InterPro"/>
</dbReference>
<organism evidence="9 10">
    <name type="scientific">Lucifera butyrica</name>
    <dbReference type="NCBI Taxonomy" id="1351585"/>
    <lineage>
        <taxon>Bacteria</taxon>
        <taxon>Bacillati</taxon>
        <taxon>Bacillota</taxon>
        <taxon>Negativicutes</taxon>
        <taxon>Veillonellales</taxon>
        <taxon>Veillonellaceae</taxon>
        <taxon>Lucifera</taxon>
    </lineage>
</organism>
<keyword evidence="4" id="KW-0418">Kinase</keyword>
<evidence type="ECO:0000256" key="1">
    <source>
        <dbReference type="ARBA" id="ARBA00000085"/>
    </source>
</evidence>
<dbReference type="SUPFAM" id="SSF47384">
    <property type="entry name" value="Homodimeric domain of signal transducing histidine kinase"/>
    <property type="match status" value="1"/>
</dbReference>
<dbReference type="CDD" id="cd00075">
    <property type="entry name" value="HATPase"/>
    <property type="match status" value="1"/>
</dbReference>
<dbReference type="InterPro" id="IPR036097">
    <property type="entry name" value="HisK_dim/P_sf"/>
</dbReference>
<dbReference type="Gene3D" id="1.10.287.130">
    <property type="match status" value="1"/>
</dbReference>
<sequence>MVTIYAVNVTKRPSLILIADDESFMRSILRDILNQDGYEIVEARDGTETVSQYQRYRPDLVLLDVIMPKVDGCSVCAKIRQMAGGKHVPILMITSREDEATINQAFKVGADDYIIKSFIPAVLRYRIKRLLEAENNRKIAEHLNRLDRLNLIGEMAASIGHEVRNPMTTVRGFLQFLGWKKELENYKAHFELMIEELDRANDIIKEFLSLAKDRAMDFKLLKLNDLIREIFPMLQADALLNNCCIETPLEDVPAVMLDKPSIRQLILNMTRNAIEAMPQGGKIRIGTRHCAEKVFLYVEDEGSGIPPEFMDKLGTPFATLKETGSGLGLAICYRIVQRHDAEIFVESEYGKGTVFTVRFNIPEQ</sequence>
<dbReference type="Pfam" id="PF00512">
    <property type="entry name" value="HisKA"/>
    <property type="match status" value="1"/>
</dbReference>
<feature type="domain" description="Response regulatory" evidence="8">
    <location>
        <begin position="15"/>
        <end position="131"/>
    </location>
</feature>
<dbReference type="InterPro" id="IPR011006">
    <property type="entry name" value="CheY-like_superfamily"/>
</dbReference>
<dbReference type="PANTHER" id="PTHR43547:SF2">
    <property type="entry name" value="HYBRID SIGNAL TRANSDUCTION HISTIDINE KINASE C"/>
    <property type="match status" value="1"/>
</dbReference>
<dbReference type="AlphaFoldDB" id="A0A498R436"/>
<comment type="catalytic activity">
    <reaction evidence="1">
        <text>ATP + protein L-histidine = ADP + protein N-phospho-L-histidine.</text>
        <dbReference type="EC" id="2.7.13.3"/>
    </reaction>
</comment>
<reference evidence="9 10" key="1">
    <citation type="submission" date="2018-06" db="EMBL/GenBank/DDBJ databases">
        <authorList>
            <person name="Strepis N."/>
        </authorList>
    </citation>
    <scope>NUCLEOTIDE SEQUENCE [LARGE SCALE GENOMIC DNA]</scope>
    <source>
        <strain evidence="9">LUCI</strain>
    </source>
</reference>
<dbReference type="InterPro" id="IPR036890">
    <property type="entry name" value="HATPase_C_sf"/>
</dbReference>
<dbReference type="Gene3D" id="3.40.50.2300">
    <property type="match status" value="1"/>
</dbReference>
<evidence type="ECO:0000256" key="5">
    <source>
        <dbReference type="ARBA" id="ARBA00023012"/>
    </source>
</evidence>
<dbReference type="PRINTS" id="PR00344">
    <property type="entry name" value="BCTRLSENSOR"/>
</dbReference>
<feature type="modified residue" description="4-aspartylphosphate" evidence="6">
    <location>
        <position position="64"/>
    </location>
</feature>